<dbReference type="Proteomes" id="UP001054252">
    <property type="component" value="Unassembled WGS sequence"/>
</dbReference>
<keyword evidence="2" id="KW-1185">Reference proteome</keyword>
<name>A0AAV5MJ26_9ROSI</name>
<protein>
    <submittedName>
        <fullName evidence="1">Uncharacterized protein</fullName>
    </submittedName>
</protein>
<dbReference type="EMBL" id="BPVZ01000303">
    <property type="protein sequence ID" value="GKV49515.1"/>
    <property type="molecule type" value="Genomic_DNA"/>
</dbReference>
<gene>
    <name evidence="1" type="ORF">SLEP1_g56264</name>
</gene>
<accession>A0AAV5MJ26</accession>
<evidence type="ECO:0000313" key="2">
    <source>
        <dbReference type="Proteomes" id="UP001054252"/>
    </source>
</evidence>
<evidence type="ECO:0000313" key="1">
    <source>
        <dbReference type="EMBL" id="GKV49515.1"/>
    </source>
</evidence>
<organism evidence="1 2">
    <name type="scientific">Rubroshorea leprosula</name>
    <dbReference type="NCBI Taxonomy" id="152421"/>
    <lineage>
        <taxon>Eukaryota</taxon>
        <taxon>Viridiplantae</taxon>
        <taxon>Streptophyta</taxon>
        <taxon>Embryophyta</taxon>
        <taxon>Tracheophyta</taxon>
        <taxon>Spermatophyta</taxon>
        <taxon>Magnoliopsida</taxon>
        <taxon>eudicotyledons</taxon>
        <taxon>Gunneridae</taxon>
        <taxon>Pentapetalae</taxon>
        <taxon>rosids</taxon>
        <taxon>malvids</taxon>
        <taxon>Malvales</taxon>
        <taxon>Dipterocarpaceae</taxon>
        <taxon>Rubroshorea</taxon>
    </lineage>
</organism>
<comment type="caution">
    <text evidence="1">The sequence shown here is derived from an EMBL/GenBank/DDBJ whole genome shotgun (WGS) entry which is preliminary data.</text>
</comment>
<reference evidence="1 2" key="1">
    <citation type="journal article" date="2021" name="Commun. Biol.">
        <title>The genome of Shorea leprosula (Dipterocarpaceae) highlights the ecological relevance of drought in aseasonal tropical rainforests.</title>
        <authorList>
            <person name="Ng K.K.S."/>
            <person name="Kobayashi M.J."/>
            <person name="Fawcett J.A."/>
            <person name="Hatakeyama M."/>
            <person name="Paape T."/>
            <person name="Ng C.H."/>
            <person name="Ang C.C."/>
            <person name="Tnah L.H."/>
            <person name="Lee C.T."/>
            <person name="Nishiyama T."/>
            <person name="Sese J."/>
            <person name="O'Brien M.J."/>
            <person name="Copetti D."/>
            <person name="Mohd Noor M.I."/>
            <person name="Ong R.C."/>
            <person name="Putra M."/>
            <person name="Sireger I.Z."/>
            <person name="Indrioko S."/>
            <person name="Kosugi Y."/>
            <person name="Izuno A."/>
            <person name="Isagi Y."/>
            <person name="Lee S.L."/>
            <person name="Shimizu K.K."/>
        </authorList>
    </citation>
    <scope>NUCLEOTIDE SEQUENCE [LARGE SCALE GENOMIC DNA]</scope>
    <source>
        <strain evidence="1">214</strain>
    </source>
</reference>
<sequence length="43" mass="4648">MEITDLFNPHLSVGCDISMIFFLDTCIWGVAFGGGGEGVEKLQ</sequence>
<proteinExistence type="predicted"/>
<dbReference type="AlphaFoldDB" id="A0AAV5MJ26"/>